<dbReference type="GO" id="GO:0004222">
    <property type="term" value="F:metalloendopeptidase activity"/>
    <property type="evidence" value="ECO:0007669"/>
    <property type="project" value="InterPro"/>
</dbReference>
<dbReference type="InterPro" id="IPR018497">
    <property type="entry name" value="Peptidase_M13_C"/>
</dbReference>
<dbReference type="PROSITE" id="PS51885">
    <property type="entry name" value="NEPRILYSIN"/>
    <property type="match status" value="1"/>
</dbReference>
<evidence type="ECO:0000256" key="7">
    <source>
        <dbReference type="ARBA" id="ARBA00023049"/>
    </source>
</evidence>
<feature type="domain" description="Peptidase M13 C-terminal" evidence="10">
    <location>
        <begin position="482"/>
        <end position="602"/>
    </location>
</feature>
<reference evidence="12 13" key="1">
    <citation type="submission" date="2019-03" db="EMBL/GenBank/DDBJ databases">
        <title>Genomic Encyclopedia of Type Strains, Phase IV (KMG-IV): sequencing the most valuable type-strain genomes for metagenomic binning, comparative biology and taxonomic classification.</title>
        <authorList>
            <person name="Goeker M."/>
        </authorList>
    </citation>
    <scope>NUCLEOTIDE SEQUENCE [LARGE SCALE GENOMIC DNA]</scope>
    <source>
        <strain evidence="12 13">DSM 654</strain>
    </source>
</reference>
<comment type="similarity">
    <text evidence="2">Belongs to the peptidase M13 family.</text>
</comment>
<dbReference type="GO" id="GO:0016485">
    <property type="term" value="P:protein processing"/>
    <property type="evidence" value="ECO:0007669"/>
    <property type="project" value="TreeGrafter"/>
</dbReference>
<dbReference type="Pfam" id="PF05649">
    <property type="entry name" value="Peptidase_M13_N"/>
    <property type="match status" value="1"/>
</dbReference>
<name>A0A4R3UIT5_ROSSA</name>
<dbReference type="InterPro" id="IPR008753">
    <property type="entry name" value="Peptidase_M13_N"/>
</dbReference>
<dbReference type="InterPro" id="IPR042089">
    <property type="entry name" value="Peptidase_M13_dom_2"/>
</dbReference>
<evidence type="ECO:0000256" key="2">
    <source>
        <dbReference type="ARBA" id="ARBA00007357"/>
    </source>
</evidence>
<dbReference type="RefSeq" id="WP_132575658.1">
    <property type="nucleotide sequence ID" value="NZ_CBCSGL010000075.1"/>
</dbReference>
<dbReference type="PRINTS" id="PR00786">
    <property type="entry name" value="NEPRILYSIN"/>
</dbReference>
<keyword evidence="6" id="KW-0862">Zinc</keyword>
<evidence type="ECO:0000256" key="4">
    <source>
        <dbReference type="ARBA" id="ARBA00022723"/>
    </source>
</evidence>
<dbReference type="SUPFAM" id="SSF55486">
    <property type="entry name" value="Metalloproteases ('zincins'), catalytic domain"/>
    <property type="match status" value="1"/>
</dbReference>
<dbReference type="GO" id="GO:0046872">
    <property type="term" value="F:metal ion binding"/>
    <property type="evidence" value="ECO:0007669"/>
    <property type="project" value="UniProtKB-KW"/>
</dbReference>
<dbReference type="Pfam" id="PF01431">
    <property type="entry name" value="Peptidase_M13"/>
    <property type="match status" value="2"/>
</dbReference>
<dbReference type="EMBL" id="SMBU01000036">
    <property type="protein sequence ID" value="TCU88971.1"/>
    <property type="molecule type" value="Genomic_DNA"/>
</dbReference>
<feature type="chain" id="PRO_5020780889" evidence="9">
    <location>
        <begin position="19"/>
        <end position="712"/>
    </location>
</feature>
<comment type="caution">
    <text evidence="12">The sequence shown here is derived from an EMBL/GenBank/DDBJ whole genome shotgun (WGS) entry which is preliminary data.</text>
</comment>
<evidence type="ECO:0000313" key="12">
    <source>
        <dbReference type="EMBL" id="TCU88971.1"/>
    </source>
</evidence>
<gene>
    <name evidence="12" type="ORF">EV671_10362</name>
</gene>
<evidence type="ECO:0000256" key="9">
    <source>
        <dbReference type="SAM" id="SignalP"/>
    </source>
</evidence>
<dbReference type="InterPro" id="IPR000718">
    <property type="entry name" value="Peptidase_M13"/>
</dbReference>
<evidence type="ECO:0000259" key="11">
    <source>
        <dbReference type="Pfam" id="PF05649"/>
    </source>
</evidence>
<keyword evidence="5" id="KW-0378">Hydrolase</keyword>
<comment type="cofactor">
    <cofactor evidence="1">
        <name>Zn(2+)</name>
        <dbReference type="ChEBI" id="CHEBI:29105"/>
    </cofactor>
</comment>
<keyword evidence="7" id="KW-0482">Metalloprotease</keyword>
<keyword evidence="9" id="KW-0732">Signal</keyword>
<feature type="domain" description="Peptidase M13 C-terminal" evidence="10">
    <location>
        <begin position="638"/>
        <end position="708"/>
    </location>
</feature>
<feature type="compositionally biased region" description="Low complexity" evidence="8">
    <location>
        <begin position="625"/>
        <end position="635"/>
    </location>
</feature>
<dbReference type="Gene3D" id="3.40.390.10">
    <property type="entry name" value="Collagenase (Catalytic Domain)"/>
    <property type="match status" value="1"/>
</dbReference>
<feature type="region of interest" description="Disordered" evidence="8">
    <location>
        <begin position="610"/>
        <end position="636"/>
    </location>
</feature>
<evidence type="ECO:0000256" key="3">
    <source>
        <dbReference type="ARBA" id="ARBA00022670"/>
    </source>
</evidence>
<keyword evidence="3" id="KW-0645">Protease</keyword>
<dbReference type="PANTHER" id="PTHR11733">
    <property type="entry name" value="ZINC METALLOPROTEASE FAMILY M13 NEPRILYSIN-RELATED"/>
    <property type="match status" value="1"/>
</dbReference>
<keyword evidence="13" id="KW-1185">Reference proteome</keyword>
<evidence type="ECO:0000256" key="1">
    <source>
        <dbReference type="ARBA" id="ARBA00001947"/>
    </source>
</evidence>
<organism evidence="12 13">
    <name type="scientific">Roseateles saccharophilus</name>
    <name type="common">Pseudomonas saccharophila</name>
    <dbReference type="NCBI Taxonomy" id="304"/>
    <lineage>
        <taxon>Bacteria</taxon>
        <taxon>Pseudomonadati</taxon>
        <taxon>Pseudomonadota</taxon>
        <taxon>Betaproteobacteria</taxon>
        <taxon>Burkholderiales</taxon>
        <taxon>Sphaerotilaceae</taxon>
        <taxon>Roseateles</taxon>
    </lineage>
</organism>
<dbReference type="GO" id="GO:0005886">
    <property type="term" value="C:plasma membrane"/>
    <property type="evidence" value="ECO:0007669"/>
    <property type="project" value="TreeGrafter"/>
</dbReference>
<keyword evidence="4" id="KW-0479">Metal-binding</keyword>
<evidence type="ECO:0000313" key="13">
    <source>
        <dbReference type="Proteomes" id="UP000295110"/>
    </source>
</evidence>
<dbReference type="PANTHER" id="PTHR11733:SF167">
    <property type="entry name" value="FI17812P1-RELATED"/>
    <property type="match status" value="1"/>
</dbReference>
<dbReference type="AlphaFoldDB" id="A0A4R3UIT5"/>
<dbReference type="Gene3D" id="1.10.1380.10">
    <property type="entry name" value="Neutral endopeptidase , domain2"/>
    <property type="match status" value="1"/>
</dbReference>
<dbReference type="CDD" id="cd08662">
    <property type="entry name" value="M13"/>
    <property type="match status" value="1"/>
</dbReference>
<evidence type="ECO:0000256" key="8">
    <source>
        <dbReference type="SAM" id="MobiDB-lite"/>
    </source>
</evidence>
<evidence type="ECO:0000256" key="5">
    <source>
        <dbReference type="ARBA" id="ARBA00022801"/>
    </source>
</evidence>
<sequence>MKRLLLPALLAAALNAHAAEPAAPEGPLDALPYTPSLDLTAMDRSADPCEDLYRYACGAWSQHNPIPADQSRWSVYAKMANENQRYLWGVLNKLGDPAAERSATQARLGDYFAACMDEGAVQAAGLKPLQPTLERIAALADKQALPALLAELQLAAGNERLFFGFSAGQDFADATRQIAFASAGGLGLPDRDYYLKRDDKTLKIRAAYEAHVARMFELLGEPAAAARAAARSVLATETVLARASLSKVDKRDPYKTFHVVDARGLQALTPGFDWAAFQAALGTPPAQARYNVTEPAFFKAFAARLKAMSLADVKTYLRWQLASSLAPALDNGFVQANFDFYGQTLTGQPQLKPRWKRCVQLVDAQMGEALGQEFVARNFTPELKAAAVQMTDEIEAAMSRSIASLSWMSAETKARAQTKLKAIVNKVGYPERWRDYAALAVKRGDFLGNVVAGNVFESRRRLAKIGQPLDRGEWSMTPQTVNAYYDAQMNDINFPAGVLQAPLYDARLDEAPNYGNTGGTIGHELTHGFDDEGRQFDAQGNLKNWWTKKDGKEFQRRAACVVGQYAGYTVVDDIKINARLTLGEDLADLGGLILAWEAWKVHMSGKTLEANGPHAAGTPLPPEGAEPARGGPSPALRDGLTPEQRFFVGFAQWDCADARPEALRVHARIDPHSPAKWRINGVVVNMPEFEKAFACKPGAGLVKPAAERCKVW</sequence>
<dbReference type="Proteomes" id="UP000295110">
    <property type="component" value="Unassembled WGS sequence"/>
</dbReference>
<proteinExistence type="inferred from homology"/>
<protein>
    <submittedName>
        <fullName evidence="12">Endothelin-converting enzyme</fullName>
    </submittedName>
</protein>
<dbReference type="OrthoDB" id="9775677at2"/>
<dbReference type="InterPro" id="IPR024079">
    <property type="entry name" value="MetalloPept_cat_dom_sf"/>
</dbReference>
<feature type="signal peptide" evidence="9">
    <location>
        <begin position="1"/>
        <end position="18"/>
    </location>
</feature>
<accession>A0A4R3UIT5</accession>
<evidence type="ECO:0000259" key="10">
    <source>
        <dbReference type="Pfam" id="PF01431"/>
    </source>
</evidence>
<evidence type="ECO:0000256" key="6">
    <source>
        <dbReference type="ARBA" id="ARBA00022833"/>
    </source>
</evidence>
<feature type="domain" description="Peptidase M13 N-terminal" evidence="11">
    <location>
        <begin position="48"/>
        <end position="430"/>
    </location>
</feature>